<keyword evidence="1" id="KW-1133">Transmembrane helix</keyword>
<name>A0A6I6F2Q6_9CLOT</name>
<dbReference type="EMBL" id="CP046522">
    <property type="protein sequence ID" value="QGU96851.1"/>
    <property type="molecule type" value="Genomic_DNA"/>
</dbReference>
<dbReference type="AlphaFoldDB" id="A0A6I6F2Q6"/>
<keyword evidence="1" id="KW-0812">Transmembrane</keyword>
<sequence>MALLVPSAFLIILYLSYILFLI</sequence>
<gene>
    <name evidence="2" type="ORF">GOM49_11945</name>
</gene>
<reference evidence="2 3" key="1">
    <citation type="submission" date="2019-12" db="EMBL/GenBank/DDBJ databases">
        <title>Genome sequenceing of Clostridium bovifaecis.</title>
        <authorList>
            <person name="Yao Y."/>
        </authorList>
    </citation>
    <scope>NUCLEOTIDE SEQUENCE [LARGE SCALE GENOMIC DNA]</scope>
    <source>
        <strain evidence="2 3">BXX</strain>
    </source>
</reference>
<evidence type="ECO:0000313" key="2">
    <source>
        <dbReference type="EMBL" id="QGU96851.1"/>
    </source>
</evidence>
<accession>A0A6I6F2Q6</accession>
<evidence type="ECO:0000256" key="1">
    <source>
        <dbReference type="SAM" id="Phobius"/>
    </source>
</evidence>
<organism evidence="2 3">
    <name type="scientific">Clostridium bovifaecis</name>
    <dbReference type="NCBI Taxonomy" id="2184719"/>
    <lineage>
        <taxon>Bacteria</taxon>
        <taxon>Bacillati</taxon>
        <taxon>Bacillota</taxon>
        <taxon>Clostridia</taxon>
        <taxon>Eubacteriales</taxon>
        <taxon>Clostridiaceae</taxon>
        <taxon>Clostridium</taxon>
    </lineage>
</organism>
<keyword evidence="1" id="KW-0472">Membrane</keyword>
<feature type="transmembrane region" description="Helical" evidence="1">
    <location>
        <begin position="6"/>
        <end position="21"/>
    </location>
</feature>
<protein>
    <submittedName>
        <fullName evidence="2">Uncharacterized protein</fullName>
    </submittedName>
</protein>
<dbReference type="Proteomes" id="UP000422764">
    <property type="component" value="Chromosome"/>
</dbReference>
<evidence type="ECO:0000313" key="3">
    <source>
        <dbReference type="Proteomes" id="UP000422764"/>
    </source>
</evidence>
<keyword evidence="3" id="KW-1185">Reference proteome</keyword>
<proteinExistence type="predicted"/>